<reference evidence="1" key="2">
    <citation type="submission" date="2023-06" db="EMBL/GenBank/DDBJ databases">
        <authorList>
            <consortium name="Lawrence Berkeley National Laboratory"/>
            <person name="Haridas S."/>
            <person name="Hensen N."/>
            <person name="Bonometti L."/>
            <person name="Westerberg I."/>
            <person name="Brannstrom I.O."/>
            <person name="Guillou S."/>
            <person name="Cros-Aarteil S."/>
            <person name="Calhoun S."/>
            <person name="Kuo A."/>
            <person name="Mondo S."/>
            <person name="Pangilinan J."/>
            <person name="Riley R."/>
            <person name="Labutti K."/>
            <person name="Andreopoulos B."/>
            <person name="Lipzen A."/>
            <person name="Chen C."/>
            <person name="Yanf M."/>
            <person name="Daum C."/>
            <person name="Ng V."/>
            <person name="Clum A."/>
            <person name="Steindorff A."/>
            <person name="Ohm R."/>
            <person name="Martin F."/>
            <person name="Silar P."/>
            <person name="Natvig D."/>
            <person name="Lalanne C."/>
            <person name="Gautier V."/>
            <person name="Ament-Velasquez S.L."/>
            <person name="Kruys A."/>
            <person name="Hutchinson M.I."/>
            <person name="Powell A.J."/>
            <person name="Barry K."/>
            <person name="Miller A.N."/>
            <person name="Grigoriev I.V."/>
            <person name="Debuchy R."/>
            <person name="Gladieux P."/>
            <person name="Thoren M.H."/>
            <person name="Johannesson H."/>
        </authorList>
    </citation>
    <scope>NUCLEOTIDE SEQUENCE</scope>
    <source>
        <strain evidence="1">CBS 314.62</strain>
    </source>
</reference>
<organism evidence="1 2">
    <name type="scientific">Podospora appendiculata</name>
    <dbReference type="NCBI Taxonomy" id="314037"/>
    <lineage>
        <taxon>Eukaryota</taxon>
        <taxon>Fungi</taxon>
        <taxon>Dikarya</taxon>
        <taxon>Ascomycota</taxon>
        <taxon>Pezizomycotina</taxon>
        <taxon>Sordariomycetes</taxon>
        <taxon>Sordariomycetidae</taxon>
        <taxon>Sordariales</taxon>
        <taxon>Podosporaceae</taxon>
        <taxon>Podospora</taxon>
    </lineage>
</organism>
<sequence>MSAAILRYLVLLPVPPGALIQWRYLGRSGRGAEVIGLQLLTYIGSWNELDQGKEIYSKLISSLQSCNPACIGPATVAPEWAWRRYVARDGIGSGAGNGENSMQTPAVGGPLSTPGQLDFNASRVHYQHAEGAKNSQAGAIEEKVDPFCCNPGK</sequence>
<dbReference type="EMBL" id="JAULSO010000003">
    <property type="protein sequence ID" value="KAK3685914.1"/>
    <property type="molecule type" value="Genomic_DNA"/>
</dbReference>
<comment type="caution">
    <text evidence="1">The sequence shown here is derived from an EMBL/GenBank/DDBJ whole genome shotgun (WGS) entry which is preliminary data.</text>
</comment>
<proteinExistence type="predicted"/>
<accession>A0AAE0X6L1</accession>
<dbReference type="AlphaFoldDB" id="A0AAE0X6L1"/>
<reference evidence="1" key="1">
    <citation type="journal article" date="2023" name="Mol. Phylogenet. Evol.">
        <title>Genome-scale phylogeny and comparative genomics of the fungal order Sordariales.</title>
        <authorList>
            <person name="Hensen N."/>
            <person name="Bonometti L."/>
            <person name="Westerberg I."/>
            <person name="Brannstrom I.O."/>
            <person name="Guillou S."/>
            <person name="Cros-Aarteil S."/>
            <person name="Calhoun S."/>
            <person name="Haridas S."/>
            <person name="Kuo A."/>
            <person name="Mondo S."/>
            <person name="Pangilinan J."/>
            <person name="Riley R."/>
            <person name="LaButti K."/>
            <person name="Andreopoulos B."/>
            <person name="Lipzen A."/>
            <person name="Chen C."/>
            <person name="Yan M."/>
            <person name="Daum C."/>
            <person name="Ng V."/>
            <person name="Clum A."/>
            <person name="Steindorff A."/>
            <person name="Ohm R.A."/>
            <person name="Martin F."/>
            <person name="Silar P."/>
            <person name="Natvig D.O."/>
            <person name="Lalanne C."/>
            <person name="Gautier V."/>
            <person name="Ament-Velasquez S.L."/>
            <person name="Kruys A."/>
            <person name="Hutchinson M.I."/>
            <person name="Powell A.J."/>
            <person name="Barry K."/>
            <person name="Miller A.N."/>
            <person name="Grigoriev I.V."/>
            <person name="Debuchy R."/>
            <person name="Gladieux P."/>
            <person name="Hiltunen Thoren M."/>
            <person name="Johannesson H."/>
        </authorList>
    </citation>
    <scope>NUCLEOTIDE SEQUENCE</scope>
    <source>
        <strain evidence="1">CBS 314.62</strain>
    </source>
</reference>
<keyword evidence="2" id="KW-1185">Reference proteome</keyword>
<name>A0AAE0X6L1_9PEZI</name>
<evidence type="ECO:0000313" key="2">
    <source>
        <dbReference type="Proteomes" id="UP001270362"/>
    </source>
</evidence>
<gene>
    <name evidence="1" type="ORF">B0T22DRAFT_234695</name>
</gene>
<dbReference type="Proteomes" id="UP001270362">
    <property type="component" value="Unassembled WGS sequence"/>
</dbReference>
<evidence type="ECO:0000313" key="1">
    <source>
        <dbReference type="EMBL" id="KAK3685914.1"/>
    </source>
</evidence>
<protein>
    <submittedName>
        <fullName evidence="1">Uncharacterized protein</fullName>
    </submittedName>
</protein>